<dbReference type="InParanoid" id="Q0UYV2"/>
<proteinExistence type="predicted"/>
<dbReference type="Proteomes" id="UP000001055">
    <property type="component" value="Unassembled WGS sequence"/>
</dbReference>
<accession>Q0UYV2</accession>
<dbReference type="RefSeq" id="XP_001793651.1">
    <property type="nucleotide sequence ID" value="XM_001793599.1"/>
</dbReference>
<gene>
    <name evidence="1" type="ORF">SNOG_03062</name>
</gene>
<dbReference type="KEGG" id="pno:SNOG_03062"/>
<dbReference type="EMBL" id="CH445328">
    <property type="protein sequence ID" value="EAT89793.1"/>
    <property type="molecule type" value="Genomic_DNA"/>
</dbReference>
<name>Q0UYV2_PHANO</name>
<evidence type="ECO:0000313" key="2">
    <source>
        <dbReference type="Proteomes" id="UP000001055"/>
    </source>
</evidence>
<protein>
    <submittedName>
        <fullName evidence="1">Uncharacterized protein</fullName>
    </submittedName>
</protein>
<dbReference type="AlphaFoldDB" id="Q0UYV2"/>
<sequence length="91" mass="10312">MTEQYEVQKSGLLRTPPAYIRTSAHNRLPHRMLEAENAEHETFAATQRAFSQAATGYTDAQLNMLSYSVEAKPGFSRDACKSHLGRFAMYR</sequence>
<organism evidence="1 2">
    <name type="scientific">Phaeosphaeria nodorum (strain SN15 / ATCC MYA-4574 / FGSC 10173)</name>
    <name type="common">Glume blotch fungus</name>
    <name type="synonym">Parastagonospora nodorum</name>
    <dbReference type="NCBI Taxonomy" id="321614"/>
    <lineage>
        <taxon>Eukaryota</taxon>
        <taxon>Fungi</taxon>
        <taxon>Dikarya</taxon>
        <taxon>Ascomycota</taxon>
        <taxon>Pezizomycotina</taxon>
        <taxon>Dothideomycetes</taxon>
        <taxon>Pleosporomycetidae</taxon>
        <taxon>Pleosporales</taxon>
        <taxon>Pleosporineae</taxon>
        <taxon>Phaeosphaeriaceae</taxon>
        <taxon>Parastagonospora</taxon>
    </lineage>
</organism>
<reference evidence="2" key="1">
    <citation type="journal article" date="2007" name="Plant Cell">
        <title>Dothideomycete-plant interactions illuminated by genome sequencing and EST analysis of the wheat pathogen Stagonospora nodorum.</title>
        <authorList>
            <person name="Hane J.K."/>
            <person name="Lowe R.G."/>
            <person name="Solomon P.S."/>
            <person name="Tan K.C."/>
            <person name="Schoch C.L."/>
            <person name="Spatafora J.W."/>
            <person name="Crous P.W."/>
            <person name="Kodira C."/>
            <person name="Birren B.W."/>
            <person name="Galagan J.E."/>
            <person name="Torriani S.F."/>
            <person name="McDonald B.A."/>
            <person name="Oliver R.P."/>
        </authorList>
    </citation>
    <scope>NUCLEOTIDE SEQUENCE [LARGE SCALE GENOMIC DNA]</scope>
    <source>
        <strain evidence="2">SN15 / ATCC MYA-4574 / FGSC 10173</strain>
    </source>
</reference>
<dbReference type="GeneID" id="5970508"/>
<evidence type="ECO:0000313" key="1">
    <source>
        <dbReference type="EMBL" id="EAT89793.1"/>
    </source>
</evidence>